<gene>
    <name evidence="2" type="ORF">CLV40_104462</name>
</gene>
<organism evidence="2 3">
    <name type="scientific">Actinokineospora auranticolor</name>
    <dbReference type="NCBI Taxonomy" id="155976"/>
    <lineage>
        <taxon>Bacteria</taxon>
        <taxon>Bacillati</taxon>
        <taxon>Actinomycetota</taxon>
        <taxon>Actinomycetes</taxon>
        <taxon>Pseudonocardiales</taxon>
        <taxon>Pseudonocardiaceae</taxon>
        <taxon>Actinokineospora</taxon>
    </lineage>
</organism>
<dbReference type="RefSeq" id="WP_104478713.1">
    <property type="nucleotide sequence ID" value="NZ_CP154825.1"/>
</dbReference>
<sequence>MPRRNQPKYPEPRPLSGGLGDQRVESAPDGEWLVRTVPGAQATKSYRCPGCDQEIRPGVTHVVAWSAEAHGTVEDRRHWHPTCWSARGRRGPTRRR</sequence>
<name>A0A2S6GVG5_9PSEU</name>
<evidence type="ECO:0000256" key="1">
    <source>
        <dbReference type="SAM" id="MobiDB-lite"/>
    </source>
</evidence>
<feature type="region of interest" description="Disordered" evidence="1">
    <location>
        <begin position="1"/>
        <end position="29"/>
    </location>
</feature>
<evidence type="ECO:0000313" key="3">
    <source>
        <dbReference type="Proteomes" id="UP000239203"/>
    </source>
</evidence>
<dbReference type="EMBL" id="PTIX01000004">
    <property type="protein sequence ID" value="PPK69208.1"/>
    <property type="molecule type" value="Genomic_DNA"/>
</dbReference>
<dbReference type="Proteomes" id="UP000239203">
    <property type="component" value="Unassembled WGS sequence"/>
</dbReference>
<dbReference type="OrthoDB" id="3381577at2"/>
<proteinExistence type="predicted"/>
<accession>A0A2S6GVG5</accession>
<comment type="caution">
    <text evidence="2">The sequence shown here is derived from an EMBL/GenBank/DDBJ whole genome shotgun (WGS) entry which is preliminary data.</text>
</comment>
<protein>
    <recommendedName>
        <fullName evidence="4">ATP/GTP-binding protein</fullName>
    </recommendedName>
</protein>
<evidence type="ECO:0000313" key="2">
    <source>
        <dbReference type="EMBL" id="PPK69208.1"/>
    </source>
</evidence>
<reference evidence="2 3" key="1">
    <citation type="submission" date="2018-02" db="EMBL/GenBank/DDBJ databases">
        <title>Genomic Encyclopedia of Archaeal and Bacterial Type Strains, Phase II (KMG-II): from individual species to whole genera.</title>
        <authorList>
            <person name="Goeker M."/>
        </authorList>
    </citation>
    <scope>NUCLEOTIDE SEQUENCE [LARGE SCALE GENOMIC DNA]</scope>
    <source>
        <strain evidence="2 3">YU 961-1</strain>
    </source>
</reference>
<dbReference type="AlphaFoldDB" id="A0A2S6GVG5"/>
<keyword evidence="3" id="KW-1185">Reference proteome</keyword>
<evidence type="ECO:0008006" key="4">
    <source>
        <dbReference type="Google" id="ProtNLM"/>
    </source>
</evidence>